<evidence type="ECO:0000313" key="3">
    <source>
        <dbReference type="Proteomes" id="UP000283095"/>
    </source>
</evidence>
<protein>
    <submittedName>
        <fullName evidence="2">Uncharacterized protein</fullName>
    </submittedName>
</protein>
<accession>A0A3Q9RS50</accession>
<sequence length="217" mass="26272">MVDKPRKVLKTLINQFLTMKELKEALPEIPENSLKRYLHEHEEYLNFKKEHNRYRINASEIEKLRLIRQFYAEGFKREEVNTKLEERGIPRTITMDLEDTSLVSINHELTDVKKLISFLVQQNEQFRLHQNRLKEQNAELIHEMYELRQSMEEFRELQRMHHEMEAEKVSYMMDHLLAAQQSFEEVNNNKGFWQKISKQIDTCYKFFLKGKVQKPNG</sequence>
<evidence type="ECO:0000313" key="2">
    <source>
        <dbReference type="EMBL" id="AZV45368.1"/>
    </source>
</evidence>
<dbReference type="EMBL" id="CP026095">
    <property type="protein sequence ID" value="AZV45368.1"/>
    <property type="molecule type" value="Genomic_DNA"/>
</dbReference>
<feature type="coiled-coil region" evidence="1">
    <location>
        <begin position="119"/>
        <end position="167"/>
    </location>
</feature>
<gene>
    <name evidence="2" type="ORF">BAOM_4802</name>
</gene>
<evidence type="ECO:0000256" key="1">
    <source>
        <dbReference type="SAM" id="Coils"/>
    </source>
</evidence>
<dbReference type="KEGG" id="pasa:BAOM_4802"/>
<keyword evidence="1" id="KW-0175">Coiled coil</keyword>
<reference evidence="2 3" key="1">
    <citation type="submission" date="2018-01" db="EMBL/GenBank/DDBJ databases">
        <title>Bacillus asahii Genome sequencing and assembly.</title>
        <authorList>
            <person name="Jiang H."/>
            <person name="Feng Y."/>
            <person name="Zhao F."/>
            <person name="Lin X."/>
        </authorList>
    </citation>
    <scope>NUCLEOTIDE SEQUENCE [LARGE SCALE GENOMIC DNA]</scope>
    <source>
        <strain evidence="2 3">OM18</strain>
    </source>
</reference>
<name>A0A3Q9RS50_9BACI</name>
<proteinExistence type="predicted"/>
<dbReference type="Proteomes" id="UP000283095">
    <property type="component" value="Chromosome"/>
</dbReference>
<organism evidence="2 3">
    <name type="scientific">Peribacillus asahii</name>
    <dbReference type="NCBI Taxonomy" id="228899"/>
    <lineage>
        <taxon>Bacteria</taxon>
        <taxon>Bacillati</taxon>
        <taxon>Bacillota</taxon>
        <taxon>Bacilli</taxon>
        <taxon>Bacillales</taxon>
        <taxon>Bacillaceae</taxon>
        <taxon>Peribacillus</taxon>
    </lineage>
</organism>
<dbReference type="AlphaFoldDB" id="A0A3Q9RS50"/>